<comment type="similarity">
    <text evidence="3">Belongs to the class-I pyridoxal-phosphate-dependent aminotransferase family.</text>
</comment>
<organism evidence="5 6">
    <name type="scientific">Mucinivorans hirudinis</name>
    <dbReference type="NCBI Taxonomy" id="1433126"/>
    <lineage>
        <taxon>Bacteria</taxon>
        <taxon>Pseudomonadati</taxon>
        <taxon>Bacteroidota</taxon>
        <taxon>Bacteroidia</taxon>
        <taxon>Bacteroidales</taxon>
        <taxon>Rikenellaceae</taxon>
        <taxon>Mucinivorans</taxon>
    </lineage>
</organism>
<evidence type="ECO:0000313" key="5">
    <source>
        <dbReference type="EMBL" id="CDN32823.1"/>
    </source>
</evidence>
<keyword evidence="3" id="KW-0808">Transferase</keyword>
<dbReference type="Proteomes" id="UP000027616">
    <property type="component" value="Chromosome I"/>
</dbReference>
<name>A0A060RE63_9BACT</name>
<dbReference type="HOGENOM" id="CLU_017584_3_2_10"/>
<dbReference type="SUPFAM" id="SSF53383">
    <property type="entry name" value="PLP-dependent transferases"/>
    <property type="match status" value="1"/>
</dbReference>
<dbReference type="OrthoDB" id="9813612at2"/>
<dbReference type="EMBL" id="HG934468">
    <property type="protein sequence ID" value="CDN32823.1"/>
    <property type="molecule type" value="Genomic_DNA"/>
</dbReference>
<dbReference type="Pfam" id="PF00155">
    <property type="entry name" value="Aminotran_1_2"/>
    <property type="match status" value="1"/>
</dbReference>
<dbReference type="InterPro" id="IPR015424">
    <property type="entry name" value="PyrdxlP-dep_Trfase"/>
</dbReference>
<dbReference type="GO" id="GO:0008483">
    <property type="term" value="F:transaminase activity"/>
    <property type="evidence" value="ECO:0007669"/>
    <property type="project" value="UniProtKB-KW"/>
</dbReference>
<dbReference type="Gene3D" id="3.90.1150.10">
    <property type="entry name" value="Aspartate Aminotransferase, domain 1"/>
    <property type="match status" value="1"/>
</dbReference>
<evidence type="ECO:0000256" key="2">
    <source>
        <dbReference type="ARBA" id="ARBA00022898"/>
    </source>
</evidence>
<dbReference type="CDD" id="cd00609">
    <property type="entry name" value="AAT_like"/>
    <property type="match status" value="1"/>
</dbReference>
<sequence>MIEGHGNNIYDYSEAIGYDFSSNVAFNGNSDEIVNFLKGNLDCIKNYPDPCARRLSSKIAQHCSEKSASILVTGGAAEAFYLLAQLLGGARSAIMTPSFAEYEDACRLHKHHCTYIDISQFSKSDFSPYRSVWLGNPNNPDATLIPATEILSRCHAYPDTLFIVDYAYQELTQEKQLIEISGKRAKNLILTHSLTKSFAIPGIRLGYIVASAEIIAALSRGRAPWSVNSLALEAGCFIMDNYNRLLPNIEELMGESLFLQRELRQNPNLESLSSRCNFFLSRLKNGSAAELKERLVREFGILIRDASNFRGLDESYFRLGAQSRTANIKLIEAINKICK</sequence>
<evidence type="ECO:0000313" key="6">
    <source>
        <dbReference type="Proteomes" id="UP000027616"/>
    </source>
</evidence>
<dbReference type="KEGG" id="rbc:BN938_2756"/>
<evidence type="ECO:0000256" key="1">
    <source>
        <dbReference type="ARBA" id="ARBA00001933"/>
    </source>
</evidence>
<protein>
    <recommendedName>
        <fullName evidence="3">Aminotransferase</fullName>
        <ecNumber evidence="3">2.6.1.-</ecNumber>
    </recommendedName>
</protein>
<dbReference type="PATRIC" id="fig|1433126.3.peg.2727"/>
<dbReference type="eggNOG" id="COG0079">
    <property type="taxonomic scope" value="Bacteria"/>
</dbReference>
<proteinExistence type="inferred from homology"/>
<dbReference type="PROSITE" id="PS00105">
    <property type="entry name" value="AA_TRANSFER_CLASS_1"/>
    <property type="match status" value="1"/>
</dbReference>
<dbReference type="AlphaFoldDB" id="A0A060RE63"/>
<dbReference type="InterPro" id="IPR004838">
    <property type="entry name" value="NHTrfase_class1_PyrdxlP-BS"/>
</dbReference>
<evidence type="ECO:0000259" key="4">
    <source>
        <dbReference type="Pfam" id="PF00155"/>
    </source>
</evidence>
<dbReference type="InterPro" id="IPR015421">
    <property type="entry name" value="PyrdxlP-dep_Trfase_major"/>
</dbReference>
<reference evidence="5 6" key="1">
    <citation type="journal article" date="2015" name="Genome Announc.">
        <title>Complete Genome Sequence of the Novel Leech Symbiont Mucinivorans hirudinis M3T.</title>
        <authorList>
            <person name="Nelson M.C."/>
            <person name="Bomar L."/>
            <person name="Graf J."/>
        </authorList>
    </citation>
    <scope>NUCLEOTIDE SEQUENCE [LARGE SCALE GENOMIC DNA]</scope>
    <source>
        <strain evidence="6">M3</strain>
    </source>
</reference>
<accession>A0A060RE63</accession>
<gene>
    <name evidence="5" type="ORF">BN938_2756</name>
</gene>
<dbReference type="PANTHER" id="PTHR42885">
    <property type="entry name" value="HISTIDINOL-PHOSPHATE AMINOTRANSFERASE-RELATED"/>
    <property type="match status" value="1"/>
</dbReference>
<dbReference type="InterPro" id="IPR004839">
    <property type="entry name" value="Aminotransferase_I/II_large"/>
</dbReference>
<keyword evidence="2" id="KW-0663">Pyridoxal phosphate</keyword>
<comment type="cofactor">
    <cofactor evidence="1 3">
        <name>pyridoxal 5'-phosphate</name>
        <dbReference type="ChEBI" id="CHEBI:597326"/>
    </cofactor>
</comment>
<dbReference type="STRING" id="1433126.BN938_2756"/>
<dbReference type="GO" id="GO:0016829">
    <property type="term" value="F:lyase activity"/>
    <property type="evidence" value="ECO:0007669"/>
    <property type="project" value="UniProtKB-KW"/>
</dbReference>
<keyword evidence="6" id="KW-1185">Reference proteome</keyword>
<keyword evidence="3" id="KW-0032">Aminotransferase</keyword>
<dbReference type="GO" id="GO:0030170">
    <property type="term" value="F:pyridoxal phosphate binding"/>
    <property type="evidence" value="ECO:0007669"/>
    <property type="project" value="InterPro"/>
</dbReference>
<dbReference type="InterPro" id="IPR015422">
    <property type="entry name" value="PyrdxlP-dep_Trfase_small"/>
</dbReference>
<dbReference type="EC" id="2.6.1.-" evidence="3"/>
<feature type="domain" description="Aminotransferase class I/classII large" evidence="4">
    <location>
        <begin position="44"/>
        <end position="326"/>
    </location>
</feature>
<keyword evidence="5" id="KW-0456">Lyase</keyword>
<evidence type="ECO:0000256" key="3">
    <source>
        <dbReference type="RuleBase" id="RU000481"/>
    </source>
</evidence>
<dbReference type="Gene3D" id="3.40.640.10">
    <property type="entry name" value="Type I PLP-dependent aspartate aminotransferase-like (Major domain)"/>
    <property type="match status" value="1"/>
</dbReference>
<dbReference type="PANTHER" id="PTHR42885:SF1">
    <property type="entry name" value="THREONINE-PHOSPHATE DECARBOXYLASE"/>
    <property type="match status" value="1"/>
</dbReference>